<gene>
    <name evidence="1" type="ORF">WMO29_09860</name>
</gene>
<keyword evidence="2" id="KW-1185">Reference proteome</keyword>
<name>A0ABV1FIA7_9FIRM</name>
<sequence>MTLCVLAAMGLSACGKKDAEVSVPHVEVVEQPKISQTEEEKEAELGLETAPGTVLGQEEVTVMEGEEPKTVLYTRVRGIGDFSLAYDAETFSVEASADSLTFQALEEGVPAFVRVERSDAASTEDAADQVVLESDEECTVEDVTVGEGEYPAVWVSYAEGTADTERTCDVYIFRYNDILYTVQMDCTVGDYEKIGQAEQMILSTLRFDEG</sequence>
<dbReference type="EMBL" id="JBBMFE010000008">
    <property type="protein sequence ID" value="MEQ2472786.1"/>
    <property type="molecule type" value="Genomic_DNA"/>
</dbReference>
<evidence type="ECO:0000313" key="1">
    <source>
        <dbReference type="EMBL" id="MEQ2472786.1"/>
    </source>
</evidence>
<evidence type="ECO:0000313" key="2">
    <source>
        <dbReference type="Proteomes" id="UP001438008"/>
    </source>
</evidence>
<comment type="caution">
    <text evidence="1">The sequence shown here is derived from an EMBL/GenBank/DDBJ whole genome shotgun (WGS) entry which is preliminary data.</text>
</comment>
<protein>
    <submittedName>
        <fullName evidence="1">Uncharacterized protein</fullName>
    </submittedName>
</protein>
<accession>A0ABV1FIA7</accession>
<dbReference type="Proteomes" id="UP001438008">
    <property type="component" value="Unassembled WGS sequence"/>
</dbReference>
<proteinExistence type="predicted"/>
<dbReference type="RefSeq" id="WP_349164651.1">
    <property type="nucleotide sequence ID" value="NZ_JBBMFE010000008.1"/>
</dbReference>
<reference evidence="1 2" key="1">
    <citation type="submission" date="2024-03" db="EMBL/GenBank/DDBJ databases">
        <title>Human intestinal bacterial collection.</title>
        <authorList>
            <person name="Pauvert C."/>
            <person name="Hitch T.C.A."/>
            <person name="Clavel T."/>
        </authorList>
    </citation>
    <scope>NUCLEOTIDE SEQUENCE [LARGE SCALE GENOMIC DNA]</scope>
    <source>
        <strain evidence="1 2">CLA-AA-H132</strain>
    </source>
</reference>
<organism evidence="1 2">
    <name type="scientific">Laedolimicola intestinihominis</name>
    <dbReference type="NCBI Taxonomy" id="3133166"/>
    <lineage>
        <taxon>Bacteria</taxon>
        <taxon>Bacillati</taxon>
        <taxon>Bacillota</taxon>
        <taxon>Clostridia</taxon>
        <taxon>Lachnospirales</taxon>
        <taxon>Lachnospiraceae</taxon>
        <taxon>Laedolimicola</taxon>
    </lineage>
</organism>